<dbReference type="PANTHER" id="PTHR24363">
    <property type="entry name" value="SERINE/THREONINE PROTEIN KINASE"/>
    <property type="match status" value="1"/>
</dbReference>
<keyword evidence="3 12" id="KW-0808">Transferase</keyword>
<evidence type="ECO:0000256" key="5">
    <source>
        <dbReference type="ARBA" id="ARBA00022777"/>
    </source>
</evidence>
<comment type="catalytic activity">
    <reaction evidence="8">
        <text>L-seryl-[protein] + ATP = O-phospho-L-seryl-[protein] + ADP + H(+)</text>
        <dbReference type="Rhea" id="RHEA:17989"/>
        <dbReference type="Rhea" id="RHEA-COMP:9863"/>
        <dbReference type="Rhea" id="RHEA-COMP:11604"/>
        <dbReference type="ChEBI" id="CHEBI:15378"/>
        <dbReference type="ChEBI" id="CHEBI:29999"/>
        <dbReference type="ChEBI" id="CHEBI:30616"/>
        <dbReference type="ChEBI" id="CHEBI:83421"/>
        <dbReference type="ChEBI" id="CHEBI:456216"/>
        <dbReference type="EC" id="2.7.11.1"/>
    </reaction>
</comment>
<dbReference type="Pfam" id="PF05419">
    <property type="entry name" value="GUN4"/>
    <property type="match status" value="1"/>
</dbReference>
<sequence length="530" mass="59971">MNQICCLNPECDNPQVPENTKFCPSCGVPLITLRNRYRPIKSLGGGGFAKTYLASDIDKLNEKCVIKQFAPQTQGTAGLQKATELFLQEAQQLQQLGEHPQIPALLAYFNENNRLYLVQQFIDGENLLKELEQQGIFPELKIRALLEDLLSVLKVVHSHNIIHRDIKPENIMRRRNDRKLILIDFGASKQLQGTVKTGTTIGTFGYSPLEQMQDAKVYPASDLYSIGATCFHLLTKVHPWQLWQEDGYGWVKQWRNHLQQPISPELGQILDKLLQKDVQQRYQSAEEVLTDLNPLKISPTVHYRPPLKSQTAVKPQFSRPGFMKLAGLVVGGFVLAVVGQSIFSPTLRPEATAKPEPTPISEATTKPEPRPIEDGGLISSVGMDYTKLRDLLTEGRWKQANDETVRVMLVVAKQEKEGLLFMTSVENFPCKDLQTIDKLWVKHSNSRFGFSVQKPIYQSLGGTREFNRNIAEAFGEKIGWRKERKWKSYSELTFDKIAPPGHLPSDRSAGGFRWGLTRGILFSRMDTCKL</sequence>
<evidence type="ECO:0000256" key="2">
    <source>
        <dbReference type="ARBA" id="ARBA00022527"/>
    </source>
</evidence>
<dbReference type="InterPro" id="IPR008629">
    <property type="entry name" value="GUN4-like"/>
</dbReference>
<keyword evidence="6 9" id="KW-0067">ATP-binding</keyword>
<dbReference type="Gene3D" id="1.25.40.620">
    <property type="match status" value="1"/>
</dbReference>
<keyword evidence="2" id="KW-0723">Serine/threonine-protein kinase</keyword>
<evidence type="ECO:0000256" key="1">
    <source>
        <dbReference type="ARBA" id="ARBA00012513"/>
    </source>
</evidence>
<organism evidence="12 13">
    <name type="scientific">Nodularia spumigena UHCC 0039</name>
    <dbReference type="NCBI Taxonomy" id="1914872"/>
    <lineage>
        <taxon>Bacteria</taxon>
        <taxon>Bacillati</taxon>
        <taxon>Cyanobacteriota</taxon>
        <taxon>Cyanophyceae</taxon>
        <taxon>Nostocales</taxon>
        <taxon>Nodulariaceae</taxon>
        <taxon>Nodularia</taxon>
    </lineage>
</organism>
<protein>
    <recommendedName>
        <fullName evidence="1">non-specific serine/threonine protein kinase</fullName>
        <ecNumber evidence="1">2.7.11.1</ecNumber>
    </recommendedName>
</protein>
<dbReference type="KEGG" id="nsp:BMF81_02780"/>
<evidence type="ECO:0000256" key="6">
    <source>
        <dbReference type="ARBA" id="ARBA00022840"/>
    </source>
</evidence>
<evidence type="ECO:0000313" key="13">
    <source>
        <dbReference type="Proteomes" id="UP000244056"/>
    </source>
</evidence>
<dbReference type="SUPFAM" id="SSF140869">
    <property type="entry name" value="GUN4-like"/>
    <property type="match status" value="1"/>
</dbReference>
<dbReference type="PROSITE" id="PS00107">
    <property type="entry name" value="PROTEIN_KINASE_ATP"/>
    <property type="match status" value="1"/>
</dbReference>
<dbReference type="NCBIfam" id="NF045510">
    <property type="entry name" value="4Cys_prefix_kin"/>
    <property type="match status" value="1"/>
</dbReference>
<keyword evidence="4 9" id="KW-0547">Nucleotide-binding</keyword>
<feature type="binding site" evidence="9">
    <location>
        <position position="67"/>
    </location>
    <ligand>
        <name>ATP</name>
        <dbReference type="ChEBI" id="CHEBI:30616"/>
    </ligand>
</feature>
<dbReference type="PROSITE" id="PS50011">
    <property type="entry name" value="PROTEIN_KINASE_DOM"/>
    <property type="match status" value="1"/>
</dbReference>
<dbReference type="SMART" id="SM00220">
    <property type="entry name" value="S_TKc"/>
    <property type="match status" value="1"/>
</dbReference>
<dbReference type="EMBL" id="CP020114">
    <property type="protein sequence ID" value="AVZ30803.1"/>
    <property type="molecule type" value="Genomic_DNA"/>
</dbReference>
<dbReference type="Gene3D" id="1.10.10.1770">
    <property type="entry name" value="Gun4-like"/>
    <property type="match status" value="1"/>
</dbReference>
<dbReference type="CDD" id="cd16383">
    <property type="entry name" value="GUN4"/>
    <property type="match status" value="1"/>
</dbReference>
<name>A0A2S0Q8R2_NODSP</name>
<dbReference type="GO" id="GO:0005524">
    <property type="term" value="F:ATP binding"/>
    <property type="evidence" value="ECO:0007669"/>
    <property type="project" value="UniProtKB-UniRule"/>
</dbReference>
<dbReference type="SUPFAM" id="SSF56112">
    <property type="entry name" value="Protein kinase-like (PK-like)"/>
    <property type="match status" value="1"/>
</dbReference>
<dbReference type="GO" id="GO:0106310">
    <property type="term" value="F:protein serine kinase activity"/>
    <property type="evidence" value="ECO:0007669"/>
    <property type="project" value="RHEA"/>
</dbReference>
<proteinExistence type="predicted"/>
<feature type="domain" description="Protein kinase" evidence="11">
    <location>
        <begin position="37"/>
        <end position="296"/>
    </location>
</feature>
<comment type="catalytic activity">
    <reaction evidence="7">
        <text>L-threonyl-[protein] + ATP = O-phospho-L-threonyl-[protein] + ADP + H(+)</text>
        <dbReference type="Rhea" id="RHEA:46608"/>
        <dbReference type="Rhea" id="RHEA-COMP:11060"/>
        <dbReference type="Rhea" id="RHEA-COMP:11605"/>
        <dbReference type="ChEBI" id="CHEBI:15378"/>
        <dbReference type="ChEBI" id="CHEBI:30013"/>
        <dbReference type="ChEBI" id="CHEBI:30616"/>
        <dbReference type="ChEBI" id="CHEBI:61977"/>
        <dbReference type="ChEBI" id="CHEBI:456216"/>
        <dbReference type="EC" id="2.7.11.1"/>
    </reaction>
</comment>
<dbReference type="GO" id="GO:0004674">
    <property type="term" value="F:protein serine/threonine kinase activity"/>
    <property type="evidence" value="ECO:0007669"/>
    <property type="project" value="UniProtKB-KW"/>
</dbReference>
<evidence type="ECO:0000256" key="3">
    <source>
        <dbReference type="ARBA" id="ARBA00022679"/>
    </source>
</evidence>
<dbReference type="InterPro" id="IPR000719">
    <property type="entry name" value="Prot_kinase_dom"/>
</dbReference>
<evidence type="ECO:0000256" key="10">
    <source>
        <dbReference type="SAM" id="MobiDB-lite"/>
    </source>
</evidence>
<dbReference type="Pfam" id="PF00069">
    <property type="entry name" value="Pkinase"/>
    <property type="match status" value="1"/>
</dbReference>
<dbReference type="Gene3D" id="1.10.510.10">
    <property type="entry name" value="Transferase(Phosphotransferase) domain 1"/>
    <property type="match status" value="1"/>
</dbReference>
<accession>A0A2S0Q8R2</accession>
<reference evidence="12 13" key="1">
    <citation type="submission" date="2017-03" db="EMBL/GenBank/DDBJ databases">
        <title>Comparative genomics of the toxic Baltic Sea cyanobacteria Nodularia spumigena UHCC 0039 and its response on varying salinity.</title>
        <authorList>
            <person name="Teikari J.E."/>
        </authorList>
    </citation>
    <scope>NUCLEOTIDE SEQUENCE [LARGE SCALE GENOMIC DNA]</scope>
    <source>
        <strain evidence="12 13">UHCC 0039</strain>
    </source>
</reference>
<dbReference type="GeneID" id="78018075"/>
<dbReference type="RefSeq" id="WP_234419741.1">
    <property type="nucleotide sequence ID" value="NZ_CAWNZE010000001.1"/>
</dbReference>
<evidence type="ECO:0000256" key="8">
    <source>
        <dbReference type="ARBA" id="ARBA00048679"/>
    </source>
</evidence>
<dbReference type="InterPro" id="IPR017441">
    <property type="entry name" value="Protein_kinase_ATP_BS"/>
</dbReference>
<dbReference type="InterPro" id="IPR037215">
    <property type="entry name" value="GUN4-like_sf"/>
</dbReference>
<evidence type="ECO:0000259" key="11">
    <source>
        <dbReference type="PROSITE" id="PS50011"/>
    </source>
</evidence>
<evidence type="ECO:0000256" key="7">
    <source>
        <dbReference type="ARBA" id="ARBA00047899"/>
    </source>
</evidence>
<dbReference type="AlphaFoldDB" id="A0A2S0Q8R2"/>
<dbReference type="EC" id="2.7.11.1" evidence="1"/>
<dbReference type="InterPro" id="IPR011009">
    <property type="entry name" value="Kinase-like_dom_sf"/>
</dbReference>
<keyword evidence="5 12" id="KW-0418">Kinase</keyword>
<dbReference type="CDD" id="cd14014">
    <property type="entry name" value="STKc_PknB_like"/>
    <property type="match status" value="1"/>
</dbReference>
<evidence type="ECO:0000313" key="12">
    <source>
        <dbReference type="EMBL" id="AVZ30803.1"/>
    </source>
</evidence>
<feature type="region of interest" description="Disordered" evidence="10">
    <location>
        <begin position="348"/>
        <end position="376"/>
    </location>
</feature>
<dbReference type="Proteomes" id="UP000244056">
    <property type="component" value="Chromosome"/>
</dbReference>
<evidence type="ECO:0000256" key="9">
    <source>
        <dbReference type="PROSITE-ProRule" id="PRU10141"/>
    </source>
</evidence>
<gene>
    <name evidence="12" type="primary">spkB_3</name>
    <name evidence="12" type="ORF">BMF81_02780</name>
</gene>
<dbReference type="PANTHER" id="PTHR24363:SF0">
    <property type="entry name" value="SERINE_THREONINE KINASE LIKE DOMAIN CONTAINING 1"/>
    <property type="match status" value="1"/>
</dbReference>
<evidence type="ECO:0000256" key="4">
    <source>
        <dbReference type="ARBA" id="ARBA00022741"/>
    </source>
</evidence>